<evidence type="ECO:0000256" key="1">
    <source>
        <dbReference type="ARBA" id="ARBA00022801"/>
    </source>
</evidence>
<dbReference type="GO" id="GO:0008832">
    <property type="term" value="F:dGTPase activity"/>
    <property type="evidence" value="ECO:0007669"/>
    <property type="project" value="UniProtKB-EC"/>
</dbReference>
<dbReference type="PANTHER" id="PTHR35795">
    <property type="entry name" value="SLR1885 PROTEIN"/>
    <property type="match status" value="1"/>
</dbReference>
<dbReference type="PANTHER" id="PTHR35795:SF1">
    <property type="entry name" value="BIS(5'-NUCLEOSYL)-TETRAPHOSPHATASE, SYMMETRICAL"/>
    <property type="match status" value="1"/>
</dbReference>
<dbReference type="Proteomes" id="UP000276437">
    <property type="component" value="Chromosome"/>
</dbReference>
<accession>A0A348AJC4</accession>
<feature type="domain" description="HD" evidence="2">
    <location>
        <begin position="73"/>
        <end position="217"/>
    </location>
</feature>
<dbReference type="EC" id="3.1.5.1" evidence="3"/>
<dbReference type="InterPro" id="IPR003607">
    <property type="entry name" value="HD/PDEase_dom"/>
</dbReference>
<dbReference type="Gene3D" id="1.10.3210.10">
    <property type="entry name" value="Hypothetical protein af1432"/>
    <property type="match status" value="1"/>
</dbReference>
<dbReference type="KEGG" id="mana:MAMMFC1_01843"/>
<organism evidence="3 4">
    <name type="scientific">Methylomusa anaerophila</name>
    <dbReference type="NCBI Taxonomy" id="1930071"/>
    <lineage>
        <taxon>Bacteria</taxon>
        <taxon>Bacillati</taxon>
        <taxon>Bacillota</taxon>
        <taxon>Negativicutes</taxon>
        <taxon>Selenomonadales</taxon>
        <taxon>Sporomusaceae</taxon>
        <taxon>Methylomusa</taxon>
    </lineage>
</organism>
<sequence length="408" mass="47003">MQRGLFSNVCAQAGNPKWEKCINRISPIYKKPKDIRSEFARDYNRILYSTAYRRLKHKTQVFFATRHDHVCTRIEHVNHVGAVSYTIANYLGLNTELTNAIAIGHDLGHAPFGHTGEEFLTEIVKSELGETFWHERNSLRFVDKCETLPDNEGMERNLNLTYAVRDGIVCHCGEVDENSLFPRAEAFDLYSVEKAGQCPPFTWEGCVVKIADKIAYLGRDIEDALLLKILTVSQLKELVRIGREFGNAKASEINNTLLMHDFIIDLCNTSSPAKGIAFSARYLELINVLKQFNYQYIYRHERLATYKRYARLIIESIYQTLLNGYNGKDTQAELARYRDIYPVLVQSFSDWLDKYSDIGARDAKGNKYHNEVLYFLANRRDYIQAIVDYISGMTDSFAIKIFNEITTF</sequence>
<keyword evidence="1 3" id="KW-0378">Hydrolase</keyword>
<dbReference type="Pfam" id="PF01966">
    <property type="entry name" value="HD"/>
    <property type="match status" value="1"/>
</dbReference>
<evidence type="ECO:0000313" key="3">
    <source>
        <dbReference type="EMBL" id="BBB91172.1"/>
    </source>
</evidence>
<dbReference type="InterPro" id="IPR051094">
    <property type="entry name" value="Diverse_Catalytic_Enzymes"/>
</dbReference>
<dbReference type="InterPro" id="IPR026875">
    <property type="entry name" value="PHydrolase_assoc_dom"/>
</dbReference>
<name>A0A348AJC4_9FIRM</name>
<dbReference type="CDD" id="cd00077">
    <property type="entry name" value="HDc"/>
    <property type="match status" value="1"/>
</dbReference>
<protein>
    <submittedName>
        <fullName evidence="3">Deoxyguanosinetriphosphate triphosphohydrolase</fullName>
        <ecNumber evidence="3">3.1.5.1</ecNumber>
    </submittedName>
</protein>
<keyword evidence="4" id="KW-1185">Reference proteome</keyword>
<dbReference type="OrthoDB" id="9803619at2"/>
<gene>
    <name evidence="3" type="primary">dgt_1</name>
    <name evidence="3" type="ORF">MAMMFC1_01843</name>
</gene>
<evidence type="ECO:0000313" key="4">
    <source>
        <dbReference type="Proteomes" id="UP000276437"/>
    </source>
</evidence>
<dbReference type="PROSITE" id="PS51831">
    <property type="entry name" value="HD"/>
    <property type="match status" value="1"/>
</dbReference>
<dbReference type="SUPFAM" id="SSF109604">
    <property type="entry name" value="HD-domain/PDEase-like"/>
    <property type="match status" value="1"/>
</dbReference>
<dbReference type="RefSeq" id="WP_126308229.1">
    <property type="nucleotide sequence ID" value="NZ_AP018449.1"/>
</dbReference>
<reference evidence="3 4" key="1">
    <citation type="journal article" date="2018" name="Int. J. Syst. Evol. Microbiol.">
        <title>Methylomusa anaerophila gen. nov., sp. nov., an anaerobic methanol-utilizing bacterium isolated from a microbial fuel cell.</title>
        <authorList>
            <person name="Amano N."/>
            <person name="Yamamuro A."/>
            <person name="Miyahara M."/>
            <person name="Kouzuma A."/>
            <person name="Abe T."/>
            <person name="Watanabe K."/>
        </authorList>
    </citation>
    <scope>NUCLEOTIDE SEQUENCE [LARGE SCALE GENOMIC DNA]</scope>
    <source>
        <strain evidence="3 4">MMFC1</strain>
    </source>
</reference>
<dbReference type="AlphaFoldDB" id="A0A348AJC4"/>
<dbReference type="InterPro" id="IPR006674">
    <property type="entry name" value="HD_domain"/>
</dbReference>
<dbReference type="EMBL" id="AP018449">
    <property type="protein sequence ID" value="BBB91172.1"/>
    <property type="molecule type" value="Genomic_DNA"/>
</dbReference>
<proteinExistence type="predicted"/>
<evidence type="ECO:0000259" key="2">
    <source>
        <dbReference type="PROSITE" id="PS51831"/>
    </source>
</evidence>
<dbReference type="Pfam" id="PF13286">
    <property type="entry name" value="HD_assoc"/>
    <property type="match status" value="1"/>
</dbReference>